<keyword evidence="7" id="KW-1185">Reference proteome</keyword>
<dbReference type="AlphaFoldDB" id="A0A4R3K2I9"/>
<dbReference type="GO" id="GO:0016757">
    <property type="term" value="F:glycosyltransferase activity"/>
    <property type="evidence" value="ECO:0007669"/>
    <property type="project" value="UniProtKB-KW"/>
</dbReference>
<evidence type="ECO:0000313" key="7">
    <source>
        <dbReference type="Proteomes" id="UP000295726"/>
    </source>
</evidence>
<keyword evidence="4 6" id="KW-0808">Transferase</keyword>
<dbReference type="Gene3D" id="3.90.550.10">
    <property type="entry name" value="Spore Coat Polysaccharide Biosynthesis Protein SpsA, Chain A"/>
    <property type="match status" value="1"/>
</dbReference>
<comment type="similarity">
    <text evidence="2">Belongs to the glycosyltransferase 2 family.</text>
</comment>
<evidence type="ECO:0000256" key="4">
    <source>
        <dbReference type="ARBA" id="ARBA00022679"/>
    </source>
</evidence>
<dbReference type="SUPFAM" id="SSF53448">
    <property type="entry name" value="Nucleotide-diphospho-sugar transferases"/>
    <property type="match status" value="1"/>
</dbReference>
<dbReference type="Proteomes" id="UP000295726">
    <property type="component" value="Unassembled WGS sequence"/>
</dbReference>
<dbReference type="InterPro" id="IPR001173">
    <property type="entry name" value="Glyco_trans_2-like"/>
</dbReference>
<feature type="domain" description="Glycosyltransferase 2-like" evidence="5">
    <location>
        <begin position="6"/>
        <end position="112"/>
    </location>
</feature>
<accession>A0A4R3K2I9</accession>
<sequence length="281" mass="32884">MKKIGVVVVTFNRLECLKENIRALTHLQIPKNTEILFFIINNASTDGTTEWLMSLGDKRLRIITLGENTGGSGGFYTGVKACTEAGMDYIWGMDDDAYPQQNALVNIYEQLNCLGEEACYWSNCNQDNEFSEPCKKVDSWMFVGFFIPVAIVKKIGFPRNDFFIFYDDLEYSDRIQKYGYSIYKVRDSVIIHKDAYFYKYKGYIGSRQIELPKFSDWKMYYYIRNKLLRYSKTEGQFWENVFVNIPKMILKVMVLNPKQTKIVFRAFWHGLIRKKGKVVSP</sequence>
<proteinExistence type="inferred from homology"/>
<protein>
    <submittedName>
        <fullName evidence="6">GT2 family glycosyltransferase</fullName>
    </submittedName>
</protein>
<dbReference type="PANTHER" id="PTHR43179:SF12">
    <property type="entry name" value="GALACTOFURANOSYLTRANSFERASE GLFT2"/>
    <property type="match status" value="1"/>
</dbReference>
<dbReference type="PANTHER" id="PTHR43179">
    <property type="entry name" value="RHAMNOSYLTRANSFERASE WBBL"/>
    <property type="match status" value="1"/>
</dbReference>
<evidence type="ECO:0000256" key="1">
    <source>
        <dbReference type="ARBA" id="ARBA00004776"/>
    </source>
</evidence>
<dbReference type="InterPro" id="IPR029044">
    <property type="entry name" value="Nucleotide-diphossugar_trans"/>
</dbReference>
<gene>
    <name evidence="6" type="ORF">EDD59_12310</name>
</gene>
<dbReference type="Pfam" id="PF00535">
    <property type="entry name" value="Glycos_transf_2"/>
    <property type="match status" value="1"/>
</dbReference>
<reference evidence="6 7" key="1">
    <citation type="submission" date="2019-03" db="EMBL/GenBank/DDBJ databases">
        <title>Genomic Encyclopedia of Type Strains, Phase IV (KMG-IV): sequencing the most valuable type-strain genomes for metagenomic binning, comparative biology and taxonomic classification.</title>
        <authorList>
            <person name="Goeker M."/>
        </authorList>
    </citation>
    <scope>NUCLEOTIDE SEQUENCE [LARGE SCALE GENOMIC DNA]</scope>
    <source>
        <strain evidence="6 7">DSM 29489</strain>
    </source>
</reference>
<evidence type="ECO:0000256" key="3">
    <source>
        <dbReference type="ARBA" id="ARBA00022676"/>
    </source>
</evidence>
<dbReference type="EMBL" id="SLZZ01000023">
    <property type="protein sequence ID" value="TCS76628.1"/>
    <property type="molecule type" value="Genomic_DNA"/>
</dbReference>
<organism evidence="6 7">
    <name type="scientific">Muricomes intestini</name>
    <dbReference type="NCBI Taxonomy" id="1796634"/>
    <lineage>
        <taxon>Bacteria</taxon>
        <taxon>Bacillati</taxon>
        <taxon>Bacillota</taxon>
        <taxon>Clostridia</taxon>
        <taxon>Lachnospirales</taxon>
        <taxon>Lachnospiraceae</taxon>
        <taxon>Muricomes</taxon>
    </lineage>
</organism>
<keyword evidence="3" id="KW-0328">Glycosyltransferase</keyword>
<comment type="pathway">
    <text evidence="1">Cell wall biogenesis; cell wall polysaccharide biosynthesis.</text>
</comment>
<name>A0A4R3K2I9_9FIRM</name>
<dbReference type="RefSeq" id="WP_165920945.1">
    <property type="nucleotide sequence ID" value="NZ_SLZZ01000023.1"/>
</dbReference>
<evidence type="ECO:0000256" key="2">
    <source>
        <dbReference type="ARBA" id="ARBA00006739"/>
    </source>
</evidence>
<evidence type="ECO:0000313" key="6">
    <source>
        <dbReference type="EMBL" id="TCS76628.1"/>
    </source>
</evidence>
<evidence type="ECO:0000259" key="5">
    <source>
        <dbReference type="Pfam" id="PF00535"/>
    </source>
</evidence>
<comment type="caution">
    <text evidence="6">The sequence shown here is derived from an EMBL/GenBank/DDBJ whole genome shotgun (WGS) entry which is preliminary data.</text>
</comment>